<proteinExistence type="predicted"/>
<feature type="domain" description="HTH LytTR-type" evidence="1">
    <location>
        <begin position="14"/>
        <end position="113"/>
    </location>
</feature>
<dbReference type="GeneID" id="97131538"/>
<dbReference type="EMBL" id="JABMCC010000107">
    <property type="protein sequence ID" value="NUU54898.1"/>
    <property type="molecule type" value="Genomic_DNA"/>
</dbReference>
<evidence type="ECO:0000313" key="2">
    <source>
        <dbReference type="EMBL" id="NUU54898.1"/>
    </source>
</evidence>
<keyword evidence="3" id="KW-1185">Reference proteome</keyword>
<dbReference type="Pfam" id="PF04397">
    <property type="entry name" value="LytTR"/>
    <property type="match status" value="1"/>
</dbReference>
<protein>
    <recommendedName>
        <fullName evidence="1">HTH LytTR-type domain-containing protein</fullName>
    </recommendedName>
</protein>
<reference evidence="2 3" key="1">
    <citation type="submission" date="2020-05" db="EMBL/GenBank/DDBJ databases">
        <title>Genome Sequencing of Type Strains.</title>
        <authorList>
            <person name="Lemaire J.F."/>
            <person name="Inderbitzin P."/>
            <person name="Gregorio O.A."/>
            <person name="Collins S.B."/>
            <person name="Wespe N."/>
            <person name="Knight-Connoni V."/>
        </authorList>
    </citation>
    <scope>NUCLEOTIDE SEQUENCE [LARGE SCALE GENOMIC DNA]</scope>
    <source>
        <strain evidence="2 3">DSM 19942</strain>
    </source>
</reference>
<dbReference type="SMART" id="SM00850">
    <property type="entry name" value="LytTR"/>
    <property type="match status" value="1"/>
</dbReference>
<evidence type="ECO:0000259" key="1">
    <source>
        <dbReference type="SMART" id="SM00850"/>
    </source>
</evidence>
<comment type="caution">
    <text evidence="2">The sequence shown here is derived from an EMBL/GenBank/DDBJ whole genome shotgun (WGS) entry which is preliminary data.</text>
</comment>
<gene>
    <name evidence="2" type="ORF">HP548_12505</name>
</gene>
<dbReference type="InterPro" id="IPR007492">
    <property type="entry name" value="LytTR_DNA-bd_dom"/>
</dbReference>
<sequence length="236" mass="27495">MTLLTLVYDPAENGQLTNLKFEDILYIESVNRIITYHHKNGKIYTAPHKLEDFEKSIALKKMRLFRLDHRNFVKLTAIKTYDKKNGIVQFNTANNTFAHIAEKNSAFLSLSLDIIEEPAALFALVIKEDKELMNINIKDCFKIESVNRIVTYHHLNGCIYSAPQKLRDFSLSRILSSLGIVRLDHRNFVNLNYIRFYDVQEGVVYFEKEPKLCSQKAHVAAKNRFFIETHLQLKEV</sequence>
<organism evidence="2 3">
    <name type="scientific">Paenibacillus taichungensis</name>
    <dbReference type="NCBI Taxonomy" id="484184"/>
    <lineage>
        <taxon>Bacteria</taxon>
        <taxon>Bacillati</taxon>
        <taxon>Bacillota</taxon>
        <taxon>Bacilli</taxon>
        <taxon>Bacillales</taxon>
        <taxon>Paenibacillaceae</taxon>
        <taxon>Paenibacillus</taxon>
    </lineage>
</organism>
<dbReference type="Gene3D" id="2.40.50.1020">
    <property type="entry name" value="LytTr DNA-binding domain"/>
    <property type="match status" value="2"/>
</dbReference>
<dbReference type="Proteomes" id="UP000577724">
    <property type="component" value="Unassembled WGS sequence"/>
</dbReference>
<dbReference type="RefSeq" id="WP_175381833.1">
    <property type="nucleotide sequence ID" value="NZ_JABMCC010000107.1"/>
</dbReference>
<accession>A0ABX2MLG6</accession>
<name>A0ABX2MLG6_9BACL</name>
<evidence type="ECO:0000313" key="3">
    <source>
        <dbReference type="Proteomes" id="UP000577724"/>
    </source>
</evidence>